<accession>A0AAU9F3C1</accession>
<dbReference type="PANTHER" id="PTHR42731:SF5">
    <property type="entry name" value="RADICAL SAM DOMAIN PROTEIN"/>
    <property type="match status" value="1"/>
</dbReference>
<dbReference type="InterPro" id="IPR045784">
    <property type="entry name" value="Radical_SAM_N2"/>
</dbReference>
<dbReference type="InterPro" id="IPR023404">
    <property type="entry name" value="rSAM_horseshoe"/>
</dbReference>
<dbReference type="AlphaFoldDB" id="A0AAU9F3C1"/>
<dbReference type="GO" id="GO:0003824">
    <property type="term" value="F:catalytic activity"/>
    <property type="evidence" value="ECO:0007669"/>
    <property type="project" value="InterPro"/>
</dbReference>
<gene>
    <name evidence="2" type="ORF">FAK_33880</name>
</gene>
<dbReference type="RefSeq" id="WP_338601984.1">
    <property type="nucleotide sequence ID" value="NZ_AP028679.1"/>
</dbReference>
<dbReference type="SFLD" id="SFLDG01082">
    <property type="entry name" value="B12-binding_domain_containing"/>
    <property type="match status" value="1"/>
</dbReference>
<dbReference type="CDD" id="cd01335">
    <property type="entry name" value="Radical_SAM"/>
    <property type="match status" value="1"/>
</dbReference>
<dbReference type="SUPFAM" id="SSF102114">
    <property type="entry name" value="Radical SAM enzymes"/>
    <property type="match status" value="1"/>
</dbReference>
<dbReference type="Proteomes" id="UP001366166">
    <property type="component" value="Chromosome"/>
</dbReference>
<dbReference type="Pfam" id="PF19864">
    <property type="entry name" value="Radical_SAM_N2"/>
    <property type="match status" value="1"/>
</dbReference>
<dbReference type="PANTHER" id="PTHR42731">
    <property type="entry name" value="SLL1084 PROTEIN"/>
    <property type="match status" value="1"/>
</dbReference>
<protein>
    <submittedName>
        <fullName evidence="2">Radical SAM protein</fullName>
    </submittedName>
</protein>
<evidence type="ECO:0000313" key="2">
    <source>
        <dbReference type="EMBL" id="BEQ16322.1"/>
    </source>
</evidence>
<evidence type="ECO:0000259" key="1">
    <source>
        <dbReference type="PROSITE" id="PS51918"/>
    </source>
</evidence>
<feature type="domain" description="Radical SAM core" evidence="1">
    <location>
        <begin position="245"/>
        <end position="476"/>
    </location>
</feature>
<keyword evidence="3" id="KW-1185">Reference proteome</keyword>
<dbReference type="PROSITE" id="PS51918">
    <property type="entry name" value="RADICAL_SAM"/>
    <property type="match status" value="1"/>
</dbReference>
<name>A0AAU9F3C1_9BACT</name>
<dbReference type="Pfam" id="PF04055">
    <property type="entry name" value="Radical_SAM"/>
    <property type="match status" value="1"/>
</dbReference>
<dbReference type="SFLD" id="SFLDS00029">
    <property type="entry name" value="Radical_SAM"/>
    <property type="match status" value="1"/>
</dbReference>
<evidence type="ECO:0000313" key="3">
    <source>
        <dbReference type="Proteomes" id="UP001366166"/>
    </source>
</evidence>
<sequence>MPSSTWPLAQHHRALLDAETGAVVKDPGGRLNVALIFPNTYQVGMANLGLHAIYRIINQRSDALCERAFLPGRAEEPLYAKSGAPLLTLESSRPVASFDLVLASLCFENDAPNLIKMLAHAGLGTRRASRRGPWVVAGGVYPMLNPEPLAEVMDAFVLGEAEVVLEPFLEAFTALGGLGQEEALRAMAQRVPGFYAPSLYQAAYAPDGTLASFTPEEGLPPQVAAPKYRGPAAGLARSVISAPGVEFGEMTLIEVGRGCGHGCRFCAAGHIYRPPRLGQASDFAPLALATAAQGGKLGLVSAAVSDIEDVARLAGEIVAAGGSLSVSSLRADRLSPELAAALAASRHQTVALAPEAGSQRLRDIINKHLDQDDLGRAVETLISAGVPNLRLYFMVGLPGEQEGDIDELIDLVRSLRQQVVSFSRAKGHLGRVTVSLNAFVPKPFTPFQWEPMAPLKLIKARVKKVQKALAGAANLKVISDVPKYARLQAVLARGDRRLTPLLEILAQGLPAERAYGEAGVDPEFFAHRRREKDELLPWDFIDHGISRDYLWNEAERSRTQKQSPVCAPDTCRRCGACS</sequence>
<dbReference type="SMART" id="SM00729">
    <property type="entry name" value="Elp3"/>
    <property type="match status" value="1"/>
</dbReference>
<proteinExistence type="predicted"/>
<dbReference type="InterPro" id="IPR007197">
    <property type="entry name" value="rSAM"/>
</dbReference>
<dbReference type="EMBL" id="AP028679">
    <property type="protein sequence ID" value="BEQ16322.1"/>
    <property type="molecule type" value="Genomic_DNA"/>
</dbReference>
<dbReference type="Gene3D" id="3.80.30.20">
    <property type="entry name" value="tm_1862 like domain"/>
    <property type="match status" value="1"/>
</dbReference>
<reference evidence="3" key="1">
    <citation type="journal article" date="2023" name="Arch. Microbiol.">
        <title>Desulfoferula mesophilus gen. nov. sp. nov., a mesophilic sulfate-reducing bacterium isolated from a brackish lake sediment.</title>
        <authorList>
            <person name="Watanabe T."/>
            <person name="Yabe T."/>
            <person name="Tsuji J.M."/>
            <person name="Fukui M."/>
        </authorList>
    </citation>
    <scope>NUCLEOTIDE SEQUENCE [LARGE SCALE GENOMIC DNA]</scope>
    <source>
        <strain evidence="3">12FAK</strain>
    </source>
</reference>
<dbReference type="KEGG" id="dmp:FAK_33880"/>
<organism evidence="2 3">
    <name type="scientific">Desulfoferula mesophila</name>
    <dbReference type="NCBI Taxonomy" id="3058419"/>
    <lineage>
        <taxon>Bacteria</taxon>
        <taxon>Pseudomonadati</taxon>
        <taxon>Thermodesulfobacteriota</taxon>
        <taxon>Desulfarculia</taxon>
        <taxon>Desulfarculales</taxon>
        <taxon>Desulfarculaceae</taxon>
        <taxon>Desulfoferula</taxon>
    </lineage>
</organism>
<dbReference type="InterPro" id="IPR006638">
    <property type="entry name" value="Elp3/MiaA/NifB-like_rSAM"/>
</dbReference>
<dbReference type="InterPro" id="IPR058240">
    <property type="entry name" value="rSAM_sf"/>
</dbReference>
<dbReference type="GO" id="GO:0051536">
    <property type="term" value="F:iron-sulfur cluster binding"/>
    <property type="evidence" value="ECO:0007669"/>
    <property type="project" value="InterPro"/>
</dbReference>